<proteinExistence type="predicted"/>
<accession>A0ABZ3B4A2</accession>
<gene>
    <name evidence="1" type="ORF">AAEY27_20550</name>
</gene>
<organism evidence="1 2">
    <name type="scientific">Kosakonia calanthes</name>
    <dbReference type="NCBI Taxonomy" id="3139408"/>
    <lineage>
        <taxon>Bacteria</taxon>
        <taxon>Pseudomonadati</taxon>
        <taxon>Pseudomonadota</taxon>
        <taxon>Gammaproteobacteria</taxon>
        <taxon>Enterobacterales</taxon>
        <taxon>Enterobacteriaceae</taxon>
        <taxon>Kosakonia</taxon>
    </lineage>
</organism>
<name>A0ABZ3B4A2_9ENTR</name>
<dbReference type="EMBL" id="CP151800">
    <property type="protein sequence ID" value="WZV97999.1"/>
    <property type="molecule type" value="Genomic_DNA"/>
</dbReference>
<evidence type="ECO:0000313" key="1">
    <source>
        <dbReference type="EMBL" id="WZV97999.1"/>
    </source>
</evidence>
<evidence type="ECO:0000313" key="2">
    <source>
        <dbReference type="Proteomes" id="UP001466893"/>
    </source>
</evidence>
<sequence length="251" mass="28482">MDGIRGLTRFGEHFKDYQDQYVLIGGVASWITMDEAGETFRATKDLDIVLIIEALSPEFVNRFWDFIKSGGYRIRQTGGGKPIFYRFQQPADISFPMQIELFSRAPEGIAQPEDAQITWIPTEEGVSSLSAILLNDDYYAFLREGLQHTERLSYIGADRLIPFKMKAWLDLSARKAAGELIDSKNITKHRNDVIRLSGQLTEKAIDIPDSIRADITQFLAQLPDEQIDVKQLSVRSSLEDIAYRIRTGFGL</sequence>
<protein>
    <recommendedName>
        <fullName evidence="3">Nucleotidyl transferase AbiEii/AbiGii toxin family protein</fullName>
    </recommendedName>
</protein>
<dbReference type="Proteomes" id="UP001466893">
    <property type="component" value="Chromosome"/>
</dbReference>
<reference evidence="1 2" key="1">
    <citation type="submission" date="2024-04" db="EMBL/GenBank/DDBJ databases">
        <title>Kosakonia calanthae sp. nov., a halophilic bacterium isolated from leaves of Calanthe tiplacata.</title>
        <authorList>
            <person name="Wu P."/>
        </authorList>
    </citation>
    <scope>NUCLEOTIDE SEQUENCE [LARGE SCALE GENOMIC DNA]</scope>
    <source>
        <strain evidence="1 2">BYX6</strain>
    </source>
</reference>
<evidence type="ECO:0008006" key="3">
    <source>
        <dbReference type="Google" id="ProtNLM"/>
    </source>
</evidence>
<dbReference type="RefSeq" id="WP_342322629.1">
    <property type="nucleotide sequence ID" value="NZ_CP151800.1"/>
</dbReference>
<keyword evidence="2" id="KW-1185">Reference proteome</keyword>